<dbReference type="InterPro" id="IPR008181">
    <property type="entry name" value="dUTPase"/>
</dbReference>
<reference evidence="8" key="1">
    <citation type="submission" date="2020-11" db="EMBL/GenBank/DDBJ databases">
        <authorList>
            <person name="Koelle M."/>
            <person name="Horta M.A.C."/>
            <person name="Nowrousian M."/>
            <person name="Ohm R.A."/>
            <person name="Benz P."/>
            <person name="Pilgard A."/>
        </authorList>
    </citation>
    <scope>NUCLEOTIDE SEQUENCE</scope>
    <source>
        <strain evidence="8">FPRL280</strain>
    </source>
</reference>
<evidence type="ECO:0000313" key="9">
    <source>
        <dbReference type="Proteomes" id="UP000639403"/>
    </source>
</evidence>
<keyword evidence="6" id="KW-0479">Metal-binding</keyword>
<dbReference type="EC" id="3.6.1.23" evidence="6"/>
<name>A0A8H7NT63_9APHY</name>
<comment type="similarity">
    <text evidence="2 6">Belongs to the dUTPase family.</text>
</comment>
<dbReference type="SUPFAM" id="SSF51283">
    <property type="entry name" value="dUTPase-like"/>
    <property type="match status" value="1"/>
</dbReference>
<comment type="function">
    <text evidence="6">Involved in nucleotide metabolism via production of dUMP, the immediate precursor of thymidine nucleotides, and decreases the intracellular concentration of dUTP so that uracil cannot be incorporated into DNA.</text>
</comment>
<dbReference type="AlphaFoldDB" id="A0A8H7NT63"/>
<evidence type="ECO:0000256" key="3">
    <source>
        <dbReference type="ARBA" id="ARBA00011233"/>
    </source>
</evidence>
<protein>
    <recommendedName>
        <fullName evidence="6">Deoxyuridine 5'-triphosphate nucleotidohydrolase</fullName>
        <shortName evidence="6">dUTPase</shortName>
        <ecNumber evidence="6">3.6.1.23</ecNumber>
    </recommendedName>
    <alternativeName>
        <fullName evidence="6">dUTP pyrophosphatase</fullName>
    </alternativeName>
</protein>
<dbReference type="GO" id="GO:0006226">
    <property type="term" value="P:dUMP biosynthetic process"/>
    <property type="evidence" value="ECO:0007669"/>
    <property type="project" value="UniProtKB-UniRule"/>
</dbReference>
<reference evidence="8" key="2">
    <citation type="journal article" name="Front. Microbiol.">
        <title>Degradative Capacity of Two Strains of Rhodonia placenta: From Phenotype to Genotype.</title>
        <authorList>
            <person name="Kolle M."/>
            <person name="Horta M.A.C."/>
            <person name="Nowrousian M."/>
            <person name="Ohm R.A."/>
            <person name="Benz J.P."/>
            <person name="Pilgard A."/>
        </authorList>
    </citation>
    <scope>NUCLEOTIDE SEQUENCE</scope>
    <source>
        <strain evidence="8">FPRL280</strain>
    </source>
</reference>
<comment type="caution">
    <text evidence="8">The sequence shown here is derived from an EMBL/GenBank/DDBJ whole genome shotgun (WGS) entry which is preliminary data.</text>
</comment>
<dbReference type="Gene3D" id="2.70.40.10">
    <property type="match status" value="1"/>
</dbReference>
<gene>
    <name evidence="8" type="ORF">IEO21_10063</name>
</gene>
<dbReference type="EMBL" id="JADOXO010000641">
    <property type="protein sequence ID" value="KAF9801689.1"/>
    <property type="molecule type" value="Genomic_DNA"/>
</dbReference>
<dbReference type="GO" id="GO:0004170">
    <property type="term" value="F:dUTP diphosphatase activity"/>
    <property type="evidence" value="ECO:0007669"/>
    <property type="project" value="UniProtKB-UniRule"/>
</dbReference>
<dbReference type="InterPro" id="IPR036157">
    <property type="entry name" value="dUTPase-like_sf"/>
</dbReference>
<dbReference type="NCBIfam" id="TIGR00576">
    <property type="entry name" value="dut"/>
    <property type="match status" value="1"/>
</dbReference>
<evidence type="ECO:0000256" key="1">
    <source>
        <dbReference type="ARBA" id="ARBA00005142"/>
    </source>
</evidence>
<dbReference type="Pfam" id="PF00692">
    <property type="entry name" value="dUTPase"/>
    <property type="match status" value="1"/>
</dbReference>
<evidence type="ECO:0000256" key="4">
    <source>
        <dbReference type="ARBA" id="ARBA00022801"/>
    </source>
</evidence>
<keyword evidence="4 6" id="KW-0378">Hydrolase</keyword>
<feature type="domain" description="dUTPase-like" evidence="7">
    <location>
        <begin position="33"/>
        <end position="141"/>
    </location>
</feature>
<evidence type="ECO:0000259" key="7">
    <source>
        <dbReference type="Pfam" id="PF00692"/>
    </source>
</evidence>
<proteinExistence type="inferred from homology"/>
<comment type="subunit">
    <text evidence="3 6">Homotrimer.</text>
</comment>
<evidence type="ECO:0000256" key="5">
    <source>
        <dbReference type="ARBA" id="ARBA00023080"/>
    </source>
</evidence>
<dbReference type="UniPathway" id="UPA00610">
    <property type="reaction ID" value="UER00666"/>
</dbReference>
<comment type="pathway">
    <text evidence="1 6">Pyrimidine metabolism; dUMP biosynthesis; dUMP from dCTP (dUTP route): step 2/2.</text>
</comment>
<evidence type="ECO:0000256" key="2">
    <source>
        <dbReference type="ARBA" id="ARBA00006581"/>
    </source>
</evidence>
<sequence length="198" mass="21741">MDLYQRRVAQLELKKAVTTSLPEPTEDEFVVISTSEHATLPERKTSLVGTDLIMAIPEGHYGRIAPRSGLALKEIDVAAGVIDSDYRGKVSVLLVNNSELPFTVKAGDRVAQLILEKISTPPVTLTDRINETEHGEDGFGSMGIASIEEQAEDIDDNEFIISYLSGTPIITKYKKQESLAVRDVPLKEQLPKLSSGYK</sequence>
<dbReference type="GO" id="GO:0000287">
    <property type="term" value="F:magnesium ion binding"/>
    <property type="evidence" value="ECO:0007669"/>
    <property type="project" value="UniProtKB-UniRule"/>
</dbReference>
<accession>A0A8H7NT63</accession>
<comment type="catalytic activity">
    <reaction evidence="6">
        <text>dUTP + H2O = dUMP + diphosphate + H(+)</text>
        <dbReference type="Rhea" id="RHEA:10248"/>
        <dbReference type="ChEBI" id="CHEBI:15377"/>
        <dbReference type="ChEBI" id="CHEBI:15378"/>
        <dbReference type="ChEBI" id="CHEBI:33019"/>
        <dbReference type="ChEBI" id="CHEBI:61555"/>
        <dbReference type="ChEBI" id="CHEBI:246422"/>
        <dbReference type="EC" id="3.6.1.23"/>
    </reaction>
</comment>
<dbReference type="PANTHER" id="PTHR11241:SF0">
    <property type="entry name" value="DEOXYURIDINE 5'-TRIPHOSPHATE NUCLEOTIDOHYDROLASE"/>
    <property type="match status" value="1"/>
</dbReference>
<evidence type="ECO:0000256" key="6">
    <source>
        <dbReference type="RuleBase" id="RU367024"/>
    </source>
</evidence>
<evidence type="ECO:0000313" key="8">
    <source>
        <dbReference type="EMBL" id="KAF9801689.1"/>
    </source>
</evidence>
<keyword evidence="5 6" id="KW-0546">Nucleotide metabolism</keyword>
<dbReference type="InterPro" id="IPR029054">
    <property type="entry name" value="dUTPase-like"/>
</dbReference>
<keyword evidence="6" id="KW-0460">Magnesium</keyword>
<dbReference type="InterPro" id="IPR033704">
    <property type="entry name" value="dUTPase_trimeric"/>
</dbReference>
<dbReference type="Proteomes" id="UP000639403">
    <property type="component" value="Unassembled WGS sequence"/>
</dbReference>
<dbReference type="GO" id="GO:0046081">
    <property type="term" value="P:dUTP catabolic process"/>
    <property type="evidence" value="ECO:0007669"/>
    <property type="project" value="UniProtKB-UniRule"/>
</dbReference>
<dbReference type="PANTHER" id="PTHR11241">
    <property type="entry name" value="DEOXYURIDINE 5'-TRIPHOSPHATE NUCLEOTIDOHYDROLASE"/>
    <property type="match status" value="1"/>
</dbReference>
<comment type="cofactor">
    <cofactor evidence="6">
        <name>Mg(2+)</name>
        <dbReference type="ChEBI" id="CHEBI:18420"/>
    </cofactor>
</comment>
<dbReference type="CDD" id="cd07557">
    <property type="entry name" value="trimeric_dUTPase"/>
    <property type="match status" value="1"/>
</dbReference>
<organism evidence="8 9">
    <name type="scientific">Rhodonia placenta</name>
    <dbReference type="NCBI Taxonomy" id="104341"/>
    <lineage>
        <taxon>Eukaryota</taxon>
        <taxon>Fungi</taxon>
        <taxon>Dikarya</taxon>
        <taxon>Basidiomycota</taxon>
        <taxon>Agaricomycotina</taxon>
        <taxon>Agaricomycetes</taxon>
        <taxon>Polyporales</taxon>
        <taxon>Adustoporiaceae</taxon>
        <taxon>Rhodonia</taxon>
    </lineage>
</organism>